<dbReference type="GO" id="GO:0003908">
    <property type="term" value="F:methylated-DNA-[protein]-cysteine S-methyltransferase activity"/>
    <property type="evidence" value="ECO:0007669"/>
    <property type="project" value="UniProtKB-UniRule"/>
</dbReference>
<keyword evidence="14" id="KW-1185">Reference proteome</keyword>
<dbReference type="EMBL" id="CM001402">
    <property type="protein sequence ID" value="EHO43354.1"/>
    <property type="molecule type" value="Genomic_DNA"/>
</dbReference>
<evidence type="ECO:0000313" key="15">
    <source>
        <dbReference type="Proteomes" id="UP000183868"/>
    </source>
</evidence>
<dbReference type="PROSITE" id="PS00374">
    <property type="entry name" value="MGMT"/>
    <property type="match status" value="1"/>
</dbReference>
<dbReference type="HAMAP" id="MF_00772">
    <property type="entry name" value="OGT"/>
    <property type="match status" value="1"/>
</dbReference>
<accession>H1XPI3</accession>
<evidence type="ECO:0000256" key="7">
    <source>
        <dbReference type="ARBA" id="ARBA00023204"/>
    </source>
</evidence>
<keyword evidence="6 9" id="KW-0227">DNA damage</keyword>
<evidence type="ECO:0000313" key="14">
    <source>
        <dbReference type="Proteomes" id="UP000004671"/>
    </source>
</evidence>
<feature type="active site" description="Nucleophile; methyl group acceptor" evidence="9">
    <location>
        <position position="120"/>
    </location>
</feature>
<dbReference type="Pfam" id="PF02870">
    <property type="entry name" value="Methyltransf_1N"/>
    <property type="match status" value="1"/>
</dbReference>
<dbReference type="eggNOG" id="COG0350">
    <property type="taxonomic scope" value="Bacteria"/>
</dbReference>
<dbReference type="NCBIfam" id="TIGR00589">
    <property type="entry name" value="ogt"/>
    <property type="match status" value="1"/>
</dbReference>
<dbReference type="SUPFAM" id="SSF46767">
    <property type="entry name" value="Methylated DNA-protein cysteine methyltransferase, C-terminal domain"/>
    <property type="match status" value="1"/>
</dbReference>
<evidence type="ECO:0000259" key="11">
    <source>
        <dbReference type="Pfam" id="PF02870"/>
    </source>
</evidence>
<dbReference type="InterPro" id="IPR036217">
    <property type="entry name" value="MethylDNA_cys_MeTrfase_DNAb"/>
</dbReference>
<dbReference type="Proteomes" id="UP000004671">
    <property type="component" value="Chromosome"/>
</dbReference>
<keyword evidence="4 9" id="KW-0489">Methyltransferase</keyword>
<evidence type="ECO:0000256" key="9">
    <source>
        <dbReference type="HAMAP-Rule" id="MF_00772"/>
    </source>
</evidence>
<dbReference type="HOGENOM" id="CLU_000445_52_2_0"/>
<evidence type="ECO:0000256" key="2">
    <source>
        <dbReference type="ARBA" id="ARBA00008711"/>
    </source>
</evidence>
<dbReference type="GO" id="GO:0005737">
    <property type="term" value="C:cytoplasm"/>
    <property type="evidence" value="ECO:0007669"/>
    <property type="project" value="UniProtKB-SubCell"/>
</dbReference>
<feature type="domain" description="Methylated-DNA-[protein]-cysteine S-methyltransferase DNA binding" evidence="10">
    <location>
        <begin position="69"/>
        <end position="149"/>
    </location>
</feature>
<dbReference type="Pfam" id="PF01035">
    <property type="entry name" value="DNA_binding_1"/>
    <property type="match status" value="1"/>
</dbReference>
<dbReference type="InterPro" id="IPR036388">
    <property type="entry name" value="WH-like_DNA-bd_sf"/>
</dbReference>
<comment type="miscellaneous">
    <text evidence="9">This enzyme catalyzes only one turnover and therefore is not strictly catalytic. According to one definition, an enzyme is a biocatalyst that acts repeatedly and over many reaction cycles.</text>
</comment>
<evidence type="ECO:0000313" key="12">
    <source>
        <dbReference type="EMBL" id="APF19465.1"/>
    </source>
</evidence>
<dbReference type="Gene3D" id="1.10.10.10">
    <property type="entry name" value="Winged helix-like DNA-binding domain superfamily/Winged helix DNA-binding domain"/>
    <property type="match status" value="1"/>
</dbReference>
<comment type="catalytic activity">
    <reaction evidence="1 9">
        <text>a 4-O-methyl-thymidine in DNA + L-cysteinyl-[protein] = a thymidine in DNA + S-methyl-L-cysteinyl-[protein]</text>
        <dbReference type="Rhea" id="RHEA:53428"/>
        <dbReference type="Rhea" id="RHEA-COMP:10131"/>
        <dbReference type="Rhea" id="RHEA-COMP:10132"/>
        <dbReference type="Rhea" id="RHEA-COMP:13555"/>
        <dbReference type="Rhea" id="RHEA-COMP:13556"/>
        <dbReference type="ChEBI" id="CHEBI:29950"/>
        <dbReference type="ChEBI" id="CHEBI:82612"/>
        <dbReference type="ChEBI" id="CHEBI:137386"/>
        <dbReference type="ChEBI" id="CHEBI:137387"/>
        <dbReference type="EC" id="2.1.1.63"/>
    </reaction>
</comment>
<evidence type="ECO:0000256" key="6">
    <source>
        <dbReference type="ARBA" id="ARBA00022763"/>
    </source>
</evidence>
<evidence type="ECO:0000256" key="5">
    <source>
        <dbReference type="ARBA" id="ARBA00022679"/>
    </source>
</evidence>
<dbReference type="OrthoDB" id="9802228at2"/>
<dbReference type="InterPro" id="IPR001497">
    <property type="entry name" value="MethylDNA_cys_MeTrfase_AS"/>
</dbReference>
<feature type="domain" description="Methylguanine DNA methyltransferase ribonuclease-like" evidence="11">
    <location>
        <begin position="1"/>
        <end position="65"/>
    </location>
</feature>
<dbReference type="PANTHER" id="PTHR10815:SF5">
    <property type="entry name" value="METHYLATED-DNA--PROTEIN-CYSTEINE METHYLTRANSFERASE"/>
    <property type="match status" value="1"/>
</dbReference>
<evidence type="ECO:0000256" key="3">
    <source>
        <dbReference type="ARBA" id="ARBA00022490"/>
    </source>
</evidence>
<keyword evidence="7 9" id="KW-0234">DNA repair</keyword>
<dbReference type="STRING" id="880073.Cabys_2717"/>
<dbReference type="InterPro" id="IPR014048">
    <property type="entry name" value="MethylDNA_cys_MeTrfase_DNA-bd"/>
</dbReference>
<gene>
    <name evidence="12" type="ORF">Cabys_2717</name>
    <name evidence="13" type="ORF">Calab_3757</name>
</gene>
<comment type="catalytic activity">
    <reaction evidence="8 9">
        <text>a 6-O-methyl-2'-deoxyguanosine in DNA + L-cysteinyl-[protein] = S-methyl-L-cysteinyl-[protein] + a 2'-deoxyguanosine in DNA</text>
        <dbReference type="Rhea" id="RHEA:24000"/>
        <dbReference type="Rhea" id="RHEA-COMP:10131"/>
        <dbReference type="Rhea" id="RHEA-COMP:10132"/>
        <dbReference type="Rhea" id="RHEA-COMP:11367"/>
        <dbReference type="Rhea" id="RHEA-COMP:11368"/>
        <dbReference type="ChEBI" id="CHEBI:29950"/>
        <dbReference type="ChEBI" id="CHEBI:82612"/>
        <dbReference type="ChEBI" id="CHEBI:85445"/>
        <dbReference type="ChEBI" id="CHEBI:85448"/>
        <dbReference type="EC" id="2.1.1.63"/>
    </reaction>
</comment>
<dbReference type="InterPro" id="IPR023546">
    <property type="entry name" value="MGMT"/>
</dbReference>
<dbReference type="GO" id="GO:0032259">
    <property type="term" value="P:methylation"/>
    <property type="evidence" value="ECO:0007669"/>
    <property type="project" value="UniProtKB-KW"/>
</dbReference>
<dbReference type="SUPFAM" id="SSF53155">
    <property type="entry name" value="Methylated DNA-protein cysteine methyltransferase domain"/>
    <property type="match status" value="1"/>
</dbReference>
<reference evidence="13 14" key="1">
    <citation type="submission" date="2011-09" db="EMBL/GenBank/DDBJ databases">
        <title>The permanent draft genome of Caldithrix abyssi DSM 13497.</title>
        <authorList>
            <consortium name="US DOE Joint Genome Institute (JGI-PGF)"/>
            <person name="Lucas S."/>
            <person name="Han J."/>
            <person name="Lapidus A."/>
            <person name="Bruce D."/>
            <person name="Goodwin L."/>
            <person name="Pitluck S."/>
            <person name="Peters L."/>
            <person name="Kyrpides N."/>
            <person name="Mavromatis K."/>
            <person name="Ivanova N."/>
            <person name="Mikhailova N."/>
            <person name="Chertkov O."/>
            <person name="Detter J.C."/>
            <person name="Tapia R."/>
            <person name="Han C."/>
            <person name="Land M."/>
            <person name="Hauser L."/>
            <person name="Markowitz V."/>
            <person name="Cheng J.-F."/>
            <person name="Hugenholtz P."/>
            <person name="Woyke T."/>
            <person name="Wu D."/>
            <person name="Spring S."/>
            <person name="Brambilla E."/>
            <person name="Klenk H.-P."/>
            <person name="Eisen J.A."/>
        </authorList>
    </citation>
    <scope>NUCLEOTIDE SEQUENCE [LARGE SCALE GENOMIC DNA]</scope>
    <source>
        <strain evidence="13 14">DSM 13497</strain>
    </source>
</reference>
<dbReference type="PANTHER" id="PTHR10815">
    <property type="entry name" value="METHYLATED-DNA--PROTEIN-CYSTEINE METHYLTRANSFERASE"/>
    <property type="match status" value="1"/>
</dbReference>
<comment type="similarity">
    <text evidence="2 9">Belongs to the MGMT family.</text>
</comment>
<proteinExistence type="inferred from homology"/>
<dbReference type="EC" id="2.1.1.63" evidence="9"/>
<dbReference type="GO" id="GO:0006307">
    <property type="term" value="P:DNA alkylation repair"/>
    <property type="evidence" value="ECO:0007669"/>
    <property type="project" value="UniProtKB-UniRule"/>
</dbReference>
<evidence type="ECO:0000259" key="10">
    <source>
        <dbReference type="Pfam" id="PF01035"/>
    </source>
</evidence>
<dbReference type="FunFam" id="1.10.10.10:FF:000214">
    <property type="entry name" value="Methylated-DNA--protein-cysteine methyltransferase"/>
    <property type="match status" value="1"/>
</dbReference>
<evidence type="ECO:0000313" key="13">
    <source>
        <dbReference type="EMBL" id="EHO43354.1"/>
    </source>
</evidence>
<reference evidence="12 15" key="2">
    <citation type="submission" date="2016-11" db="EMBL/GenBank/DDBJ databases">
        <title>Genomic analysis of Caldithrix abyssi and proposal of a novel bacterial phylum Caldithrichaeota.</title>
        <authorList>
            <person name="Kublanov I."/>
            <person name="Sigalova O."/>
            <person name="Gavrilov S."/>
            <person name="Lebedinsky A."/>
            <person name="Ivanova N."/>
            <person name="Daum C."/>
            <person name="Reddy T."/>
            <person name="Klenk H.P."/>
            <person name="Goker M."/>
            <person name="Reva O."/>
            <person name="Miroshnichenko M."/>
            <person name="Kyprides N."/>
            <person name="Woyke T."/>
            <person name="Gelfand M."/>
        </authorList>
    </citation>
    <scope>NUCLEOTIDE SEQUENCE [LARGE SCALE GENOMIC DNA]</scope>
    <source>
        <strain evidence="12 15">LF13</strain>
    </source>
</reference>
<keyword evidence="3 9" id="KW-0963">Cytoplasm</keyword>
<dbReference type="InParanoid" id="H1XPI3"/>
<comment type="subcellular location">
    <subcellularLocation>
        <location evidence="9">Cytoplasm</location>
    </subcellularLocation>
</comment>
<dbReference type="Gene3D" id="3.30.160.70">
    <property type="entry name" value="Methylated DNA-protein cysteine methyltransferase domain"/>
    <property type="match status" value="1"/>
</dbReference>
<dbReference type="AlphaFoldDB" id="H1XPI3"/>
<dbReference type="InterPro" id="IPR036631">
    <property type="entry name" value="MGMT_N_sf"/>
</dbReference>
<organism evidence="13 14">
    <name type="scientific">Caldithrix abyssi DSM 13497</name>
    <dbReference type="NCBI Taxonomy" id="880073"/>
    <lineage>
        <taxon>Bacteria</taxon>
        <taxon>Pseudomonadati</taxon>
        <taxon>Calditrichota</taxon>
        <taxon>Calditrichia</taxon>
        <taxon>Calditrichales</taxon>
        <taxon>Calditrichaceae</taxon>
        <taxon>Caldithrix</taxon>
    </lineage>
</organism>
<dbReference type="RefSeq" id="WP_006930959.1">
    <property type="nucleotide sequence ID" value="NZ_CM001402.1"/>
</dbReference>
<evidence type="ECO:0000256" key="8">
    <source>
        <dbReference type="ARBA" id="ARBA00049348"/>
    </source>
</evidence>
<dbReference type="KEGG" id="caby:Cabys_2717"/>
<evidence type="ECO:0000256" key="1">
    <source>
        <dbReference type="ARBA" id="ARBA00001286"/>
    </source>
</evidence>
<comment type="function">
    <text evidence="9">Involved in the cellular defense against the biological effects of O6-methylguanine (O6-MeG) and O4-methylthymine (O4-MeT) in DNA. Repairs the methylated nucleobase in DNA by stoichiometrically transferring the methyl group to a cysteine residue in the enzyme. This is a suicide reaction: the enzyme is irreversibly inactivated.</text>
</comment>
<evidence type="ECO:0000256" key="4">
    <source>
        <dbReference type="ARBA" id="ARBA00022603"/>
    </source>
</evidence>
<dbReference type="Proteomes" id="UP000183868">
    <property type="component" value="Chromosome"/>
</dbReference>
<keyword evidence="5 9" id="KW-0808">Transferase</keyword>
<dbReference type="PaxDb" id="880073-Calab_3757"/>
<dbReference type="EMBL" id="CP018099">
    <property type="protein sequence ID" value="APF19465.1"/>
    <property type="molecule type" value="Genomic_DNA"/>
</dbReference>
<dbReference type="CDD" id="cd06445">
    <property type="entry name" value="ATase"/>
    <property type="match status" value="1"/>
</dbReference>
<dbReference type="FunCoup" id="H1XPI3">
    <property type="interactions" value="107"/>
</dbReference>
<protein>
    <recommendedName>
        <fullName evidence="9">Methylated-DNA--protein-cysteine methyltransferase</fullName>
        <ecNumber evidence="9">2.1.1.63</ecNumber>
    </recommendedName>
    <alternativeName>
        <fullName evidence="9">6-O-methylguanine-DNA methyltransferase</fullName>
        <shortName evidence="9">MGMT</shortName>
    </alternativeName>
    <alternativeName>
        <fullName evidence="9">O-6-methylguanine-DNA-alkyltransferase</fullName>
    </alternativeName>
</protein>
<dbReference type="InterPro" id="IPR008332">
    <property type="entry name" value="MethylG_MeTrfase_N"/>
</dbReference>
<sequence length="152" mass="17350">MYWDYLNTPLGWIKLVANQNGLLEIQFVPQPEKTYSPNSITTAARRQLEEYFSAERTAFNLPLEPRGTEFQKQVWQALQTIPFGQTVSYKDIARMIHNPKALRAVGLANGRNPIPIIIPCHRVIAADGTIGGFSAGLWRKHWLLHHERVLMS</sequence>
<name>H1XPI3_CALAY</name>